<dbReference type="Pfam" id="PF13409">
    <property type="entry name" value="GST_N_2"/>
    <property type="match status" value="2"/>
</dbReference>
<dbReference type="OrthoDB" id="202840at2759"/>
<evidence type="ECO:0000313" key="2">
    <source>
        <dbReference type="EMBL" id="PPQ78007.1"/>
    </source>
</evidence>
<name>A0A409WHM8_PSICY</name>
<dbReference type="Gene3D" id="3.40.30.10">
    <property type="entry name" value="Glutaredoxin"/>
    <property type="match status" value="2"/>
</dbReference>
<evidence type="ECO:0000313" key="3">
    <source>
        <dbReference type="Proteomes" id="UP000283269"/>
    </source>
</evidence>
<evidence type="ECO:0000259" key="1">
    <source>
        <dbReference type="PROSITE" id="PS50404"/>
    </source>
</evidence>
<dbReference type="InParanoid" id="A0A409WHM8"/>
<sequence>MPEQITLYTAKAELALSESKLPYKRFEIDLKNKPDWYAPKVNPVSKVPAIAYGGPDVPPENPSPESQKIAESYVLLEFFADISEVPLLPKDPVLRAKARFFAESVTPKAFNGYYGVVVRGEDPELLLSAIDTVQSLLPTEGYAIGEWSIADAAVTPFFARAEVAFKHDFGKYEEGKGKSIWAKVENDEKYARFRKYFNDIKTRDSFKKTFDAICPWAHRTELALKESKLPYKRFEIDLSNKPEWYAPKVNPASKVPAIAYGGPDVPPENPSPESQKIAESYVLLELFADLSSEVPLLPKDPVQRAKARFFIETVTPKFSGAYYGALTRGEDPELILAAVDVIQSLLPAEGFAVGEWSIADAAVLPFFARAEVTVGNDIGKFEEGKGKATWAKIENDEKYARFKKYFNDLKSRDSFKETFHPDYVRNSFAKRFVRA</sequence>
<dbReference type="Gene3D" id="1.20.1050.10">
    <property type="match status" value="2"/>
</dbReference>
<comment type="caution">
    <text evidence="2">The sequence shown here is derived from an EMBL/GenBank/DDBJ whole genome shotgun (WGS) entry which is preliminary data.</text>
</comment>
<dbReference type="InterPro" id="IPR050983">
    <property type="entry name" value="GST_Omega/HSP26"/>
</dbReference>
<dbReference type="CDD" id="cd00570">
    <property type="entry name" value="GST_N_family"/>
    <property type="match status" value="1"/>
</dbReference>
<reference evidence="2 3" key="1">
    <citation type="journal article" date="2018" name="Evol. Lett.">
        <title>Horizontal gene cluster transfer increased hallucinogenic mushroom diversity.</title>
        <authorList>
            <person name="Reynolds H.T."/>
            <person name="Vijayakumar V."/>
            <person name="Gluck-Thaler E."/>
            <person name="Korotkin H.B."/>
            <person name="Matheny P.B."/>
            <person name="Slot J.C."/>
        </authorList>
    </citation>
    <scope>NUCLEOTIDE SEQUENCE [LARGE SCALE GENOMIC DNA]</scope>
    <source>
        <strain evidence="2 3">2631</strain>
    </source>
</reference>
<dbReference type="CDD" id="cd00299">
    <property type="entry name" value="GST_C_family"/>
    <property type="match status" value="2"/>
</dbReference>
<dbReference type="STRING" id="93625.A0A409WHM8"/>
<dbReference type="SUPFAM" id="SSF52833">
    <property type="entry name" value="Thioredoxin-like"/>
    <property type="match status" value="2"/>
</dbReference>
<organism evidence="2 3">
    <name type="scientific">Psilocybe cyanescens</name>
    <dbReference type="NCBI Taxonomy" id="93625"/>
    <lineage>
        <taxon>Eukaryota</taxon>
        <taxon>Fungi</taxon>
        <taxon>Dikarya</taxon>
        <taxon>Basidiomycota</taxon>
        <taxon>Agaricomycotina</taxon>
        <taxon>Agaricomycetes</taxon>
        <taxon>Agaricomycetidae</taxon>
        <taxon>Agaricales</taxon>
        <taxon>Agaricineae</taxon>
        <taxon>Strophariaceae</taxon>
        <taxon>Psilocybe</taxon>
    </lineage>
</organism>
<protein>
    <recommendedName>
        <fullName evidence="1">GST N-terminal domain-containing protein</fullName>
    </recommendedName>
</protein>
<dbReference type="EMBL" id="NHYD01003429">
    <property type="protein sequence ID" value="PPQ78007.1"/>
    <property type="molecule type" value="Genomic_DNA"/>
</dbReference>
<dbReference type="SFLD" id="SFLDG00358">
    <property type="entry name" value="Main_(cytGST)"/>
    <property type="match status" value="2"/>
</dbReference>
<gene>
    <name evidence="2" type="ORF">CVT25_015563</name>
</gene>
<dbReference type="InterPro" id="IPR040079">
    <property type="entry name" value="Glutathione_S-Trfase"/>
</dbReference>
<dbReference type="GO" id="GO:0005737">
    <property type="term" value="C:cytoplasm"/>
    <property type="evidence" value="ECO:0007669"/>
    <property type="project" value="TreeGrafter"/>
</dbReference>
<dbReference type="PANTHER" id="PTHR43968">
    <property type="match status" value="1"/>
</dbReference>
<dbReference type="InterPro" id="IPR004045">
    <property type="entry name" value="Glutathione_S-Trfase_N"/>
</dbReference>
<dbReference type="AlphaFoldDB" id="A0A409WHM8"/>
<feature type="domain" description="GST N-terminal" evidence="1">
    <location>
        <begin position="204"/>
        <end position="295"/>
    </location>
</feature>
<accession>A0A409WHM8</accession>
<dbReference type="PANTHER" id="PTHR43968:SF6">
    <property type="entry name" value="GLUTATHIONE S-TRANSFERASE OMEGA"/>
    <property type="match status" value="1"/>
</dbReference>
<keyword evidence="3" id="KW-1185">Reference proteome</keyword>
<dbReference type="SUPFAM" id="SSF47616">
    <property type="entry name" value="GST C-terminal domain-like"/>
    <property type="match status" value="2"/>
</dbReference>
<dbReference type="InterPro" id="IPR036282">
    <property type="entry name" value="Glutathione-S-Trfase_C_sf"/>
</dbReference>
<dbReference type="PROSITE" id="PS50404">
    <property type="entry name" value="GST_NTER"/>
    <property type="match status" value="1"/>
</dbReference>
<dbReference type="SFLD" id="SFLDS00019">
    <property type="entry name" value="Glutathione_Transferase_(cytos"/>
    <property type="match status" value="2"/>
</dbReference>
<dbReference type="Proteomes" id="UP000283269">
    <property type="component" value="Unassembled WGS sequence"/>
</dbReference>
<dbReference type="InterPro" id="IPR036249">
    <property type="entry name" value="Thioredoxin-like_sf"/>
</dbReference>
<proteinExistence type="predicted"/>